<sequence>MTIRLLALDVDGTLTDGGVYMNGQGAEFKRFDIRDGMGIVRLRKAGVEIALISGRHSAATEQRARDLGITRLCNGVADKMPVLAALVEELGITFAETAYMGDDVNDVECLRAAGLALVPADGVPEARAAADYVTCSPAGRGAVREAAELILAGNGGL</sequence>
<dbReference type="SUPFAM" id="SSF56784">
    <property type="entry name" value="HAD-like"/>
    <property type="match status" value="1"/>
</dbReference>
<dbReference type="Pfam" id="PF08282">
    <property type="entry name" value="Hydrolase_3"/>
    <property type="match status" value="1"/>
</dbReference>
<evidence type="ECO:0000256" key="6">
    <source>
        <dbReference type="ARBA" id="ARBA00022842"/>
    </source>
</evidence>
<dbReference type="RefSeq" id="WP_133955493.1">
    <property type="nucleotide sequence ID" value="NZ_SORI01000001.1"/>
</dbReference>
<evidence type="ECO:0000256" key="4">
    <source>
        <dbReference type="ARBA" id="ARBA00022723"/>
    </source>
</evidence>
<dbReference type="PANTHER" id="PTHR21485:SF3">
    <property type="entry name" value="N-ACYLNEURAMINATE CYTIDYLYLTRANSFERASE"/>
    <property type="match status" value="1"/>
</dbReference>
<dbReference type="FunFam" id="3.40.50.1000:FF:000029">
    <property type="entry name" value="3-deoxy-D-manno-octulosonate 8-phosphate phosphatase KdsC"/>
    <property type="match status" value="1"/>
</dbReference>
<evidence type="ECO:0000256" key="3">
    <source>
        <dbReference type="ARBA" id="ARBA00011881"/>
    </source>
</evidence>
<comment type="subunit">
    <text evidence="3">Homotetramer.</text>
</comment>
<evidence type="ECO:0000256" key="7">
    <source>
        <dbReference type="PIRSR" id="PIRSR006118-2"/>
    </source>
</evidence>
<keyword evidence="9" id="KW-1185">Reference proteome</keyword>
<evidence type="ECO:0000313" key="9">
    <source>
        <dbReference type="Proteomes" id="UP000295066"/>
    </source>
</evidence>
<feature type="binding site" evidence="7">
    <location>
        <position position="9"/>
    </location>
    <ligand>
        <name>Mg(2+)</name>
        <dbReference type="ChEBI" id="CHEBI:18420"/>
    </ligand>
</feature>
<dbReference type="NCBIfam" id="TIGR01670">
    <property type="entry name" value="KdsC-phosphatas"/>
    <property type="match status" value="1"/>
</dbReference>
<name>A0A4R8MHM1_9BACT</name>
<comment type="similarity">
    <text evidence="2">Belongs to the KdsC family.</text>
</comment>
<comment type="cofactor">
    <cofactor evidence="1 7">
        <name>Mg(2+)</name>
        <dbReference type="ChEBI" id="CHEBI:18420"/>
    </cofactor>
</comment>
<dbReference type="CDD" id="cd01630">
    <property type="entry name" value="HAD_KDO-like"/>
    <property type="match status" value="1"/>
</dbReference>
<dbReference type="SFLD" id="SFLDG01136">
    <property type="entry name" value="C1.6:_Phosphoserine_Phosphatas"/>
    <property type="match status" value="1"/>
</dbReference>
<dbReference type="OrthoDB" id="9805604at2"/>
<evidence type="ECO:0000256" key="5">
    <source>
        <dbReference type="ARBA" id="ARBA00022801"/>
    </source>
</evidence>
<evidence type="ECO:0000313" key="8">
    <source>
        <dbReference type="EMBL" id="TDY65094.1"/>
    </source>
</evidence>
<dbReference type="Gene3D" id="3.40.50.1000">
    <property type="entry name" value="HAD superfamily/HAD-like"/>
    <property type="match status" value="1"/>
</dbReference>
<dbReference type="AlphaFoldDB" id="A0A4R8MHM1"/>
<dbReference type="Proteomes" id="UP000295066">
    <property type="component" value="Unassembled WGS sequence"/>
</dbReference>
<keyword evidence="6 7" id="KW-0460">Magnesium</keyword>
<organism evidence="8 9">
    <name type="scientific">Aminivibrio pyruvatiphilus</name>
    <dbReference type="NCBI Taxonomy" id="1005740"/>
    <lineage>
        <taxon>Bacteria</taxon>
        <taxon>Thermotogati</taxon>
        <taxon>Synergistota</taxon>
        <taxon>Synergistia</taxon>
        <taxon>Synergistales</taxon>
        <taxon>Aminobacteriaceae</taxon>
        <taxon>Aminivibrio</taxon>
    </lineage>
</organism>
<dbReference type="GO" id="GO:0008781">
    <property type="term" value="F:N-acylneuraminate cytidylyltransferase activity"/>
    <property type="evidence" value="ECO:0007669"/>
    <property type="project" value="TreeGrafter"/>
</dbReference>
<feature type="binding site" evidence="7">
    <location>
        <position position="11"/>
    </location>
    <ligand>
        <name>substrate</name>
    </ligand>
</feature>
<dbReference type="EMBL" id="SORI01000001">
    <property type="protein sequence ID" value="TDY65094.1"/>
    <property type="molecule type" value="Genomic_DNA"/>
</dbReference>
<dbReference type="GO" id="GO:0016788">
    <property type="term" value="F:hydrolase activity, acting on ester bonds"/>
    <property type="evidence" value="ECO:0007669"/>
    <property type="project" value="InterPro"/>
</dbReference>
<dbReference type="InterPro" id="IPR050793">
    <property type="entry name" value="CMP-NeuNAc_synthase"/>
</dbReference>
<evidence type="ECO:0000256" key="2">
    <source>
        <dbReference type="ARBA" id="ARBA00005893"/>
    </source>
</evidence>
<dbReference type="InterPro" id="IPR036412">
    <property type="entry name" value="HAD-like_sf"/>
</dbReference>
<gene>
    <name evidence="8" type="ORF">C8D99_101244</name>
</gene>
<accession>A0A4R8MHM1</accession>
<dbReference type="GO" id="GO:0046872">
    <property type="term" value="F:metal ion binding"/>
    <property type="evidence" value="ECO:0007669"/>
    <property type="project" value="UniProtKB-KW"/>
</dbReference>
<dbReference type="PIRSF" id="PIRSF006118">
    <property type="entry name" value="KDO8-P_Ptase"/>
    <property type="match status" value="1"/>
</dbReference>
<comment type="caution">
    <text evidence="8">The sequence shown here is derived from an EMBL/GenBank/DDBJ whole genome shotgun (WGS) entry which is preliminary data.</text>
</comment>
<dbReference type="InterPro" id="IPR023214">
    <property type="entry name" value="HAD_sf"/>
</dbReference>
<dbReference type="SFLD" id="SFLDS00003">
    <property type="entry name" value="Haloacid_Dehalogenase"/>
    <property type="match status" value="1"/>
</dbReference>
<feature type="binding site" evidence="7">
    <location>
        <position position="102"/>
    </location>
    <ligand>
        <name>Mg(2+)</name>
        <dbReference type="ChEBI" id="CHEBI:18420"/>
    </ligand>
</feature>
<dbReference type="PANTHER" id="PTHR21485">
    <property type="entry name" value="HAD SUPERFAMILY MEMBERS CMAS AND KDSC"/>
    <property type="match status" value="1"/>
</dbReference>
<keyword evidence="5" id="KW-0378">Hydrolase</keyword>
<evidence type="ECO:0000256" key="1">
    <source>
        <dbReference type="ARBA" id="ARBA00001946"/>
    </source>
</evidence>
<proteinExistence type="inferred from homology"/>
<keyword evidence="4 7" id="KW-0479">Metal-binding</keyword>
<dbReference type="InterPro" id="IPR010023">
    <property type="entry name" value="KdsC_fam"/>
</dbReference>
<reference evidence="8 9" key="1">
    <citation type="submission" date="2019-03" db="EMBL/GenBank/DDBJ databases">
        <title>Genomic Encyclopedia of Type Strains, Phase IV (KMG-IV): sequencing the most valuable type-strain genomes for metagenomic binning, comparative biology and taxonomic classification.</title>
        <authorList>
            <person name="Goeker M."/>
        </authorList>
    </citation>
    <scope>NUCLEOTIDE SEQUENCE [LARGE SCALE GENOMIC DNA]</scope>
    <source>
        <strain evidence="8 9">DSM 25964</strain>
    </source>
</reference>
<dbReference type="SFLD" id="SFLDG01138">
    <property type="entry name" value="C1.6.2:_Deoxy-d-mannose-octulo"/>
    <property type="match status" value="1"/>
</dbReference>
<protein>
    <submittedName>
        <fullName evidence="8">3-deoxy-D-manno-octulosonate 8-phosphate phosphatase (KDO 8-P phosphatase)</fullName>
    </submittedName>
</protein>